<evidence type="ECO:0000313" key="1">
    <source>
        <dbReference type="EMBL" id="WOK99593.1"/>
    </source>
</evidence>
<keyword evidence="2" id="KW-1185">Reference proteome</keyword>
<sequence length="258" mass="29730">MASLPKPMHHGRRLFELLEEQQEPFLLDVYLLEHGYSDRAIKADATFMCWPSRLRRIKRKRGTRFLRCLLSKVVYNKVMRKAWRWETAAAFGAGKWSFFGSIKGKNDAVDFHRLSYSGGIDEDAAIGSSNQLSPVSVLELHSDEVEEELSSTSTLDSPNEVSWGCFCDDAQKPNRKRHFFEPHHFVLDCHECSVPEILLPCESQTAALSDISKLIDSDLSKSRKEWIQFQHDITEVGVEIEHIIFEEIRDETLLEILF</sequence>
<name>A0AAQ3Q6M8_9LILI</name>
<dbReference type="AlphaFoldDB" id="A0AAQ3Q6M8"/>
<dbReference type="PANTHER" id="PTHR36885">
    <property type="entry name" value="EXPRESSED PROTEIN"/>
    <property type="match status" value="1"/>
</dbReference>
<reference evidence="1 2" key="1">
    <citation type="submission" date="2023-10" db="EMBL/GenBank/DDBJ databases">
        <title>Chromosome-scale genome assembly provides insights into flower coloration mechanisms of Canna indica.</title>
        <authorList>
            <person name="Li C."/>
        </authorList>
    </citation>
    <scope>NUCLEOTIDE SEQUENCE [LARGE SCALE GENOMIC DNA]</scope>
    <source>
        <tissue evidence="1">Flower</tissue>
    </source>
</reference>
<dbReference type="EMBL" id="CP136891">
    <property type="protein sequence ID" value="WOK99593.1"/>
    <property type="molecule type" value="Genomic_DNA"/>
</dbReference>
<dbReference type="PANTHER" id="PTHR36885:SF2">
    <property type="entry name" value="DUF4378 DOMAIN-CONTAINING PROTEIN"/>
    <property type="match status" value="1"/>
</dbReference>
<organism evidence="1 2">
    <name type="scientific">Canna indica</name>
    <name type="common">Indian-shot</name>
    <dbReference type="NCBI Taxonomy" id="4628"/>
    <lineage>
        <taxon>Eukaryota</taxon>
        <taxon>Viridiplantae</taxon>
        <taxon>Streptophyta</taxon>
        <taxon>Embryophyta</taxon>
        <taxon>Tracheophyta</taxon>
        <taxon>Spermatophyta</taxon>
        <taxon>Magnoliopsida</taxon>
        <taxon>Liliopsida</taxon>
        <taxon>Zingiberales</taxon>
        <taxon>Cannaceae</taxon>
        <taxon>Canna</taxon>
    </lineage>
</organism>
<gene>
    <name evidence="1" type="ORF">Cni_G08305</name>
</gene>
<protein>
    <submittedName>
        <fullName evidence="1">Uncharacterized protein</fullName>
    </submittedName>
</protein>
<dbReference type="Proteomes" id="UP001327560">
    <property type="component" value="Chromosome 2"/>
</dbReference>
<proteinExistence type="predicted"/>
<accession>A0AAQ3Q6M8</accession>
<evidence type="ECO:0000313" key="2">
    <source>
        <dbReference type="Proteomes" id="UP001327560"/>
    </source>
</evidence>